<evidence type="ECO:0000313" key="3">
    <source>
        <dbReference type="EMBL" id="KCZ55838.1"/>
    </source>
</evidence>
<proteinExistence type="inferred from homology"/>
<evidence type="ECO:0008006" key="5">
    <source>
        <dbReference type="Google" id="ProtNLM"/>
    </source>
</evidence>
<dbReference type="GO" id="GO:0016853">
    <property type="term" value="F:isomerase activity"/>
    <property type="evidence" value="ECO:0007669"/>
    <property type="project" value="UniProtKB-KW"/>
</dbReference>
<dbReference type="PANTHER" id="PTHR15108">
    <property type="entry name" value="N-ACYLGLUCOSAMINE-2-EPIMERASE"/>
    <property type="match status" value="1"/>
</dbReference>
<keyword evidence="2" id="KW-0413">Isomerase</keyword>
<dbReference type="InterPro" id="IPR008928">
    <property type="entry name" value="6-hairpin_glycosidase_sf"/>
</dbReference>
<dbReference type="InterPro" id="IPR012341">
    <property type="entry name" value="6hp_glycosidase-like_sf"/>
</dbReference>
<dbReference type="OrthoDB" id="9806359at2"/>
<reference evidence="3 4" key="1">
    <citation type="journal article" date="2014" name="Antonie Van Leeuwenhoek">
        <title>Hyphomonas beringensis sp. nov. and Hyphomonas chukchiensis sp. nov., isolated from surface seawater of the Bering Sea and Chukchi Sea.</title>
        <authorList>
            <person name="Li C."/>
            <person name="Lai Q."/>
            <person name="Li G."/>
            <person name="Dong C."/>
            <person name="Wang J."/>
            <person name="Liao Y."/>
            <person name="Shao Z."/>
        </authorList>
    </citation>
    <scope>NUCLEOTIDE SEQUENCE [LARGE SCALE GENOMIC DNA]</scope>
    <source>
        <strain evidence="3 4">25B14_1</strain>
    </source>
</reference>
<dbReference type="InterPro" id="IPR010819">
    <property type="entry name" value="AGE/CE"/>
</dbReference>
<accession>A0A062UDP9</accession>
<sequence length="380" mass="41458">MSISALRRRAREARFWLFDACFPLWSEKGSGDGGLFREGLSLDHSQMPEDTTRVRVQARQTFVFAQAAMLGWKPDAAMEDVEQGVRILSGLARRPDGLTGHRIHCDGSGLADDTPDLYDLAFTLYALANASMVIEDGGSVLAPARALIDAAEGRLKDRTNGGYAERLPPPQTRSQNPHMHMLEAFLALHVADPEGGYLGKAAELIQLFETKFTAGPGNLLGETFKADWSEPDGEAAMVVEPGHQFEWVWLLDLYSKLSGEALNPAAGRLYSFATGTLDPSGRTLLEVKRDGSVHNAGRRTWGQAEALQAHLMMLRLTGEESFAAAACTSFDILMDEHLTPEGGWIDHIDATGQTLSHFMPASTGYHVVLAFADLIQTMEA</sequence>
<comment type="caution">
    <text evidence="3">The sequence shown here is derived from an EMBL/GenBank/DDBJ whole genome shotgun (WGS) entry which is preliminary data.</text>
</comment>
<evidence type="ECO:0000313" key="4">
    <source>
        <dbReference type="Proteomes" id="UP000027037"/>
    </source>
</evidence>
<dbReference type="eggNOG" id="COG2942">
    <property type="taxonomic scope" value="Bacteria"/>
</dbReference>
<gene>
    <name evidence="3" type="ORF">HY29_10770</name>
</gene>
<comment type="similarity">
    <text evidence="1">Belongs to the N-acylglucosamine 2-epimerase family.</text>
</comment>
<organism evidence="3 4">
    <name type="scientific">Hyphomonas beringensis</name>
    <dbReference type="NCBI Taxonomy" id="1280946"/>
    <lineage>
        <taxon>Bacteria</taxon>
        <taxon>Pseudomonadati</taxon>
        <taxon>Pseudomonadota</taxon>
        <taxon>Alphaproteobacteria</taxon>
        <taxon>Hyphomonadales</taxon>
        <taxon>Hyphomonadaceae</taxon>
        <taxon>Hyphomonas</taxon>
    </lineage>
</organism>
<evidence type="ECO:0000256" key="1">
    <source>
        <dbReference type="ARBA" id="ARBA00008558"/>
    </source>
</evidence>
<dbReference type="PATRIC" id="fig|1280946.3.peg.950"/>
<dbReference type="GO" id="GO:0005975">
    <property type="term" value="P:carbohydrate metabolic process"/>
    <property type="evidence" value="ECO:0007669"/>
    <property type="project" value="InterPro"/>
</dbReference>
<dbReference type="AlphaFoldDB" id="A0A062UDP9"/>
<dbReference type="Proteomes" id="UP000027037">
    <property type="component" value="Unassembled WGS sequence"/>
</dbReference>
<dbReference type="EMBL" id="AWFF01000027">
    <property type="protein sequence ID" value="KCZ55838.1"/>
    <property type="molecule type" value="Genomic_DNA"/>
</dbReference>
<keyword evidence="4" id="KW-1185">Reference proteome</keyword>
<name>A0A062UDP9_9PROT</name>
<dbReference type="Gene3D" id="1.50.10.10">
    <property type="match status" value="1"/>
</dbReference>
<evidence type="ECO:0000256" key="2">
    <source>
        <dbReference type="ARBA" id="ARBA00023235"/>
    </source>
</evidence>
<dbReference type="RefSeq" id="WP_034793171.1">
    <property type="nucleotide sequence ID" value="NZ_AWFF01000027.1"/>
</dbReference>
<dbReference type="SUPFAM" id="SSF48208">
    <property type="entry name" value="Six-hairpin glycosidases"/>
    <property type="match status" value="1"/>
</dbReference>
<dbReference type="STRING" id="1280946.HY29_10770"/>
<protein>
    <recommendedName>
        <fullName evidence="5">Mannose-6-phosphate isomerase</fullName>
    </recommendedName>
</protein>
<dbReference type="Pfam" id="PF07221">
    <property type="entry name" value="GlcNAc_2-epim"/>
    <property type="match status" value="1"/>
</dbReference>